<comment type="subcellular location">
    <subcellularLocation>
        <location evidence="1">Nucleus</location>
    </subcellularLocation>
</comment>
<protein>
    <recommendedName>
        <fullName evidence="12">C2H2-type domain-containing protein</fullName>
    </recommendedName>
</protein>
<evidence type="ECO:0000256" key="10">
    <source>
        <dbReference type="PROSITE-ProRule" id="PRU00042"/>
    </source>
</evidence>
<proteinExistence type="inferred from homology"/>
<keyword evidence="14" id="KW-1185">Reference proteome</keyword>
<dbReference type="Proteomes" id="UP000000689">
    <property type="component" value="Chromosome 2"/>
</dbReference>
<feature type="region of interest" description="Disordered" evidence="11">
    <location>
        <begin position="286"/>
        <end position="322"/>
    </location>
</feature>
<evidence type="ECO:0000256" key="8">
    <source>
        <dbReference type="ARBA" id="ARBA00023163"/>
    </source>
</evidence>
<evidence type="ECO:0000256" key="6">
    <source>
        <dbReference type="ARBA" id="ARBA00022833"/>
    </source>
</evidence>
<dbReference type="PROSITE" id="PS00028">
    <property type="entry name" value="ZINC_FINGER_C2H2_1"/>
    <property type="match status" value="2"/>
</dbReference>
<dbReference type="EMBL" id="HE580268">
    <property type="protein sequence ID" value="CCD23228.1"/>
    <property type="molecule type" value="Genomic_DNA"/>
</dbReference>
<name>G0W617_NAUDC</name>
<evidence type="ECO:0000259" key="12">
    <source>
        <dbReference type="PROSITE" id="PS50157"/>
    </source>
</evidence>
<keyword evidence="9" id="KW-0539">Nucleus</keyword>
<dbReference type="eggNOG" id="KOG1721">
    <property type="taxonomic scope" value="Eukaryota"/>
</dbReference>
<dbReference type="GO" id="GO:0005634">
    <property type="term" value="C:nucleus"/>
    <property type="evidence" value="ECO:0007669"/>
    <property type="project" value="UniProtKB-SubCell"/>
</dbReference>
<feature type="compositionally biased region" description="Low complexity" evidence="11">
    <location>
        <begin position="290"/>
        <end position="322"/>
    </location>
</feature>
<evidence type="ECO:0000313" key="14">
    <source>
        <dbReference type="Proteomes" id="UP000000689"/>
    </source>
</evidence>
<dbReference type="PANTHER" id="PTHR23235:SF155">
    <property type="entry name" value="EARLY GROWTH RESPONSE 4-RELATED"/>
    <property type="match status" value="1"/>
</dbReference>
<evidence type="ECO:0000256" key="5">
    <source>
        <dbReference type="ARBA" id="ARBA00022771"/>
    </source>
</evidence>
<dbReference type="InterPro" id="IPR013087">
    <property type="entry name" value="Znf_C2H2_type"/>
</dbReference>
<dbReference type="HOGENOM" id="CLU_628642_0_0_1"/>
<evidence type="ECO:0000313" key="13">
    <source>
        <dbReference type="EMBL" id="CCD23228.1"/>
    </source>
</evidence>
<dbReference type="RefSeq" id="XP_003668471.1">
    <property type="nucleotide sequence ID" value="XM_003668423.1"/>
</dbReference>
<dbReference type="STRING" id="1071378.G0W617"/>
<evidence type="ECO:0000256" key="7">
    <source>
        <dbReference type="ARBA" id="ARBA00023015"/>
    </source>
</evidence>
<dbReference type="GO" id="GO:0000978">
    <property type="term" value="F:RNA polymerase II cis-regulatory region sequence-specific DNA binding"/>
    <property type="evidence" value="ECO:0007669"/>
    <property type="project" value="TreeGrafter"/>
</dbReference>
<evidence type="ECO:0000256" key="3">
    <source>
        <dbReference type="ARBA" id="ARBA00022723"/>
    </source>
</evidence>
<dbReference type="GO" id="GO:0000981">
    <property type="term" value="F:DNA-binding transcription factor activity, RNA polymerase II-specific"/>
    <property type="evidence" value="ECO:0007669"/>
    <property type="project" value="TreeGrafter"/>
</dbReference>
<dbReference type="AlphaFoldDB" id="G0W617"/>
<dbReference type="InterPro" id="IPR036236">
    <property type="entry name" value="Znf_C2H2_sf"/>
</dbReference>
<evidence type="ECO:0000256" key="9">
    <source>
        <dbReference type="ARBA" id="ARBA00023242"/>
    </source>
</evidence>
<keyword evidence="4" id="KW-0677">Repeat</keyword>
<dbReference type="OrthoDB" id="654211at2759"/>
<gene>
    <name evidence="13" type="primary">NDAI0B01930</name>
    <name evidence="13" type="ordered locus">NDAI_0B01930</name>
</gene>
<feature type="domain" description="C2H2-type" evidence="12">
    <location>
        <begin position="384"/>
        <end position="412"/>
    </location>
</feature>
<dbReference type="GO" id="GO:0008270">
    <property type="term" value="F:zinc ion binding"/>
    <property type="evidence" value="ECO:0007669"/>
    <property type="project" value="UniProtKB-KW"/>
</dbReference>
<keyword evidence="7" id="KW-0805">Transcription regulation</keyword>
<sequence>MEDDYQYLIIMVIILDILSMNTSTIKKKHETHPIDILTKSQDSTLLTNNVMKRHYLNKNGDLNDNNDGDVLMTERTEKNETPLSIDVMKLSINNDVLSSSNDIYEYNVNRNKPKISFESIDDFNRITYYGDYAREIVDLNYDNDFDNFDDDSNEMNDNDNIDFPIIDDTLQTPKKKVIDYFKLSIFNNNTNSNKLLSTDVNEEMATNQQSNFKKKYFWKKRNNKKGIIKNDDTDGSSDSIYFNDDSYEDRKGSPCLRDNNDIITEETDVSILINPSKLIVNRDVEENMTSSDQDPSESLSSFDVSVSNSPSQLPLLSSNTNPFKIRTDSNKRHVNEHHCEDKSAVSLEKYSARSHSDNKENINGTLPKTRGRKPSLIPDASKQFGCEYCERRFKRQEHLKRHVRSLHIGVKPYTCHICQKNFSRSDNLSQHIKTHG</sequence>
<evidence type="ECO:0000256" key="4">
    <source>
        <dbReference type="ARBA" id="ARBA00022737"/>
    </source>
</evidence>
<reference evidence="13 14" key="1">
    <citation type="journal article" date="2011" name="Proc. Natl. Acad. Sci. U.S.A.">
        <title>Evolutionary erosion of yeast sex chromosomes by mating-type switching accidents.</title>
        <authorList>
            <person name="Gordon J.L."/>
            <person name="Armisen D."/>
            <person name="Proux-Wera E."/>
            <person name="Oheigeartaigh S.S."/>
            <person name="Byrne K.P."/>
            <person name="Wolfe K.H."/>
        </authorList>
    </citation>
    <scope>NUCLEOTIDE SEQUENCE [LARGE SCALE GENOMIC DNA]</scope>
    <source>
        <strain evidence="14">ATCC 10597 / BCRC 20456 / CBS 421 / NBRC 0211 / NRRL Y-12639</strain>
    </source>
</reference>
<dbReference type="PROSITE" id="PS50157">
    <property type="entry name" value="ZINC_FINGER_C2H2_2"/>
    <property type="match status" value="2"/>
</dbReference>
<evidence type="ECO:0000256" key="11">
    <source>
        <dbReference type="SAM" id="MobiDB-lite"/>
    </source>
</evidence>
<feature type="compositionally biased region" description="Basic and acidic residues" evidence="11">
    <location>
        <begin position="351"/>
        <end position="360"/>
    </location>
</feature>
<evidence type="ECO:0000256" key="1">
    <source>
        <dbReference type="ARBA" id="ARBA00004123"/>
    </source>
</evidence>
<keyword evidence="8" id="KW-0804">Transcription</keyword>
<keyword evidence="6" id="KW-0862">Zinc</keyword>
<accession>G0W617</accession>
<dbReference type="FunFam" id="3.30.160.60:FF:001289">
    <property type="entry name" value="Zinc finger protein 574"/>
    <property type="match status" value="1"/>
</dbReference>
<evidence type="ECO:0000256" key="2">
    <source>
        <dbReference type="ARBA" id="ARBA00006991"/>
    </source>
</evidence>
<dbReference type="SMART" id="SM00355">
    <property type="entry name" value="ZnF_C2H2"/>
    <property type="match status" value="2"/>
</dbReference>
<keyword evidence="3" id="KW-0479">Metal-binding</keyword>
<dbReference type="GeneID" id="11497489"/>
<feature type="region of interest" description="Disordered" evidence="11">
    <location>
        <begin position="351"/>
        <end position="377"/>
    </location>
</feature>
<keyword evidence="5 10" id="KW-0863">Zinc-finger</keyword>
<dbReference type="PANTHER" id="PTHR23235">
    <property type="entry name" value="KRUEPPEL-LIKE TRANSCRIPTION FACTOR"/>
    <property type="match status" value="1"/>
</dbReference>
<dbReference type="Pfam" id="PF00096">
    <property type="entry name" value="zf-C2H2"/>
    <property type="match status" value="2"/>
</dbReference>
<organism evidence="13 14">
    <name type="scientific">Naumovozyma dairenensis (strain ATCC 10597 / BCRC 20456 / CBS 421 / NBRC 0211 / NRRL Y-12639)</name>
    <name type="common">Saccharomyces dairenensis</name>
    <dbReference type="NCBI Taxonomy" id="1071378"/>
    <lineage>
        <taxon>Eukaryota</taxon>
        <taxon>Fungi</taxon>
        <taxon>Dikarya</taxon>
        <taxon>Ascomycota</taxon>
        <taxon>Saccharomycotina</taxon>
        <taxon>Saccharomycetes</taxon>
        <taxon>Saccharomycetales</taxon>
        <taxon>Saccharomycetaceae</taxon>
        <taxon>Naumovozyma</taxon>
    </lineage>
</organism>
<dbReference type="KEGG" id="ndi:NDAI_0B01930"/>
<dbReference type="SUPFAM" id="SSF57667">
    <property type="entry name" value="beta-beta-alpha zinc fingers"/>
    <property type="match status" value="1"/>
</dbReference>
<comment type="similarity">
    <text evidence="2">Belongs to the krueppel C2H2-type zinc-finger protein family.</text>
</comment>
<feature type="domain" description="C2H2-type" evidence="12">
    <location>
        <begin position="413"/>
        <end position="436"/>
    </location>
</feature>
<dbReference type="Gene3D" id="3.30.160.60">
    <property type="entry name" value="Classic Zinc Finger"/>
    <property type="match status" value="2"/>
</dbReference>